<name>A0A6J7EVN8_9ZZZZ</name>
<dbReference type="PANTHER" id="PTHR43820:SF4">
    <property type="entry name" value="HIGH-AFFINITY BRANCHED-CHAIN AMINO ACID TRANSPORT ATP-BINDING PROTEIN LIVF"/>
    <property type="match status" value="1"/>
</dbReference>
<dbReference type="SUPFAM" id="SSF52540">
    <property type="entry name" value="P-loop containing nucleoside triphosphate hydrolases"/>
    <property type="match status" value="1"/>
</dbReference>
<dbReference type="Pfam" id="PF00005">
    <property type="entry name" value="ABC_tran"/>
    <property type="match status" value="1"/>
</dbReference>
<dbReference type="PROSITE" id="PS50893">
    <property type="entry name" value="ABC_TRANSPORTER_2"/>
    <property type="match status" value="1"/>
</dbReference>
<accession>A0A6J7EVN8</accession>
<organism evidence="7">
    <name type="scientific">freshwater metagenome</name>
    <dbReference type="NCBI Taxonomy" id="449393"/>
    <lineage>
        <taxon>unclassified sequences</taxon>
        <taxon>metagenomes</taxon>
        <taxon>ecological metagenomes</taxon>
    </lineage>
</organism>
<dbReference type="InterPro" id="IPR027417">
    <property type="entry name" value="P-loop_NTPase"/>
</dbReference>
<feature type="domain" description="ABC transporter" evidence="6">
    <location>
        <begin position="4"/>
        <end position="243"/>
    </location>
</feature>
<evidence type="ECO:0000256" key="2">
    <source>
        <dbReference type="ARBA" id="ARBA00022448"/>
    </source>
</evidence>
<evidence type="ECO:0000313" key="7">
    <source>
        <dbReference type="EMBL" id="CAB4885618.1"/>
    </source>
</evidence>
<dbReference type="GO" id="GO:0016887">
    <property type="term" value="F:ATP hydrolysis activity"/>
    <property type="evidence" value="ECO:0007669"/>
    <property type="project" value="InterPro"/>
</dbReference>
<keyword evidence="4" id="KW-0067">ATP-binding</keyword>
<keyword evidence="2" id="KW-0813">Transport</keyword>
<evidence type="ECO:0000256" key="1">
    <source>
        <dbReference type="ARBA" id="ARBA00005417"/>
    </source>
</evidence>
<evidence type="ECO:0000256" key="3">
    <source>
        <dbReference type="ARBA" id="ARBA00022741"/>
    </source>
</evidence>
<sequence>MSILELQGVSAGYGPVRVLHDLNLSVNPGERLGLVGLNGHGKTTMLSAIVGLTGWQDGSIIFEGQQIGGRRTHGVGRKTPNIVRRGIALAPQGDAIFPGLSVKENLDSGAYTRATWRSRRRRRDHVLDVFPPLGPLLKQSAGTLSGGERRMVSVGRALMADARLYLVDEPSLGLAPKISLGLVAALCQIDIGDGAMIIAEQNLPLLEGRVDRVLGMHAGELKQDVGEALGDIPPAAEAMAQGIHHGQAL</sequence>
<reference evidence="7" key="1">
    <citation type="submission" date="2020-05" db="EMBL/GenBank/DDBJ databases">
        <authorList>
            <person name="Chiriac C."/>
            <person name="Salcher M."/>
            <person name="Ghai R."/>
            <person name="Kavagutti S V."/>
        </authorList>
    </citation>
    <scope>NUCLEOTIDE SEQUENCE</scope>
</reference>
<dbReference type="SMART" id="SM00382">
    <property type="entry name" value="AAA"/>
    <property type="match status" value="1"/>
</dbReference>
<dbReference type="GO" id="GO:0005524">
    <property type="term" value="F:ATP binding"/>
    <property type="evidence" value="ECO:0007669"/>
    <property type="project" value="UniProtKB-KW"/>
</dbReference>
<comment type="similarity">
    <text evidence="1">Belongs to the ABC transporter superfamily.</text>
</comment>
<evidence type="ECO:0000259" key="6">
    <source>
        <dbReference type="PROSITE" id="PS50893"/>
    </source>
</evidence>
<gene>
    <name evidence="7" type="ORF">UFOPK3402_01782</name>
</gene>
<dbReference type="InterPro" id="IPR052156">
    <property type="entry name" value="BCAA_Transport_ATP-bd_LivF"/>
</dbReference>
<keyword evidence="5" id="KW-0029">Amino-acid transport</keyword>
<dbReference type="PANTHER" id="PTHR43820">
    <property type="entry name" value="HIGH-AFFINITY BRANCHED-CHAIN AMINO ACID TRANSPORT ATP-BINDING PROTEIN LIVF"/>
    <property type="match status" value="1"/>
</dbReference>
<dbReference type="PROSITE" id="PS00211">
    <property type="entry name" value="ABC_TRANSPORTER_1"/>
    <property type="match status" value="1"/>
</dbReference>
<evidence type="ECO:0000256" key="5">
    <source>
        <dbReference type="ARBA" id="ARBA00022970"/>
    </source>
</evidence>
<dbReference type="AlphaFoldDB" id="A0A6J7EVN8"/>
<dbReference type="InterPro" id="IPR003593">
    <property type="entry name" value="AAA+_ATPase"/>
</dbReference>
<dbReference type="InterPro" id="IPR003439">
    <property type="entry name" value="ABC_transporter-like_ATP-bd"/>
</dbReference>
<keyword evidence="3" id="KW-0547">Nucleotide-binding</keyword>
<proteinExistence type="inferred from homology"/>
<evidence type="ECO:0000256" key="4">
    <source>
        <dbReference type="ARBA" id="ARBA00022840"/>
    </source>
</evidence>
<dbReference type="EMBL" id="CAFBLS010000277">
    <property type="protein sequence ID" value="CAB4885618.1"/>
    <property type="molecule type" value="Genomic_DNA"/>
</dbReference>
<dbReference type="InterPro" id="IPR017871">
    <property type="entry name" value="ABC_transporter-like_CS"/>
</dbReference>
<protein>
    <submittedName>
        <fullName evidence="7">Unannotated protein</fullName>
    </submittedName>
</protein>
<dbReference type="Gene3D" id="3.40.50.300">
    <property type="entry name" value="P-loop containing nucleotide triphosphate hydrolases"/>
    <property type="match status" value="1"/>
</dbReference>
<dbReference type="GO" id="GO:0015807">
    <property type="term" value="P:L-amino acid transport"/>
    <property type="evidence" value="ECO:0007669"/>
    <property type="project" value="TreeGrafter"/>
</dbReference>
<dbReference type="GO" id="GO:0015658">
    <property type="term" value="F:branched-chain amino acid transmembrane transporter activity"/>
    <property type="evidence" value="ECO:0007669"/>
    <property type="project" value="TreeGrafter"/>
</dbReference>